<feature type="non-terminal residue" evidence="2">
    <location>
        <position position="103"/>
    </location>
</feature>
<evidence type="ECO:0008006" key="3">
    <source>
        <dbReference type="Google" id="ProtNLM"/>
    </source>
</evidence>
<keyword evidence="1" id="KW-0472">Membrane</keyword>
<dbReference type="EMBL" id="UINC01226456">
    <property type="protein sequence ID" value="SVE56948.1"/>
    <property type="molecule type" value="Genomic_DNA"/>
</dbReference>
<dbReference type="Gene3D" id="3.40.50.720">
    <property type="entry name" value="NAD(P)-binding Rossmann-like Domain"/>
    <property type="match status" value="1"/>
</dbReference>
<dbReference type="SUPFAM" id="SSF51735">
    <property type="entry name" value="NAD(P)-binding Rossmann-fold domains"/>
    <property type="match status" value="1"/>
</dbReference>
<keyword evidence="1" id="KW-0812">Transmembrane</keyword>
<gene>
    <name evidence="2" type="ORF">METZ01_LOCUS509802</name>
</gene>
<protein>
    <recommendedName>
        <fullName evidence="3">Ketoreductase (KR) domain-containing protein</fullName>
    </recommendedName>
</protein>
<dbReference type="Pfam" id="PF00106">
    <property type="entry name" value="adh_short"/>
    <property type="match status" value="1"/>
</dbReference>
<dbReference type="InterPro" id="IPR002347">
    <property type="entry name" value="SDR_fam"/>
</dbReference>
<reference evidence="2" key="1">
    <citation type="submission" date="2018-05" db="EMBL/GenBank/DDBJ databases">
        <authorList>
            <person name="Lanie J.A."/>
            <person name="Ng W.-L."/>
            <person name="Kazmierczak K.M."/>
            <person name="Andrzejewski T.M."/>
            <person name="Davidsen T.M."/>
            <person name="Wayne K.J."/>
            <person name="Tettelin H."/>
            <person name="Glass J.I."/>
            <person name="Rusch D."/>
            <person name="Podicherti R."/>
            <person name="Tsui H.-C.T."/>
            <person name="Winkler M.E."/>
        </authorList>
    </citation>
    <scope>NUCLEOTIDE SEQUENCE</scope>
</reference>
<evidence type="ECO:0000313" key="2">
    <source>
        <dbReference type="EMBL" id="SVE56948.1"/>
    </source>
</evidence>
<proteinExistence type="predicted"/>
<sequence>MAHRRSSYDGVSSIVLYVRLVVGRLACLSVLFGTILIVPPQLVAQVQASDLQGREIIMVTGSTGGLGRAVALAFAGPGTHIIVHGRNVERGQAVVEEAEAVGS</sequence>
<name>A0A383ELI5_9ZZZZ</name>
<dbReference type="InterPro" id="IPR036291">
    <property type="entry name" value="NAD(P)-bd_dom_sf"/>
</dbReference>
<dbReference type="AlphaFoldDB" id="A0A383ELI5"/>
<organism evidence="2">
    <name type="scientific">marine metagenome</name>
    <dbReference type="NCBI Taxonomy" id="408172"/>
    <lineage>
        <taxon>unclassified sequences</taxon>
        <taxon>metagenomes</taxon>
        <taxon>ecological metagenomes</taxon>
    </lineage>
</organism>
<evidence type="ECO:0000256" key="1">
    <source>
        <dbReference type="SAM" id="Phobius"/>
    </source>
</evidence>
<keyword evidence="1" id="KW-1133">Transmembrane helix</keyword>
<accession>A0A383ELI5</accession>
<feature type="transmembrane region" description="Helical" evidence="1">
    <location>
        <begin position="14"/>
        <end position="38"/>
    </location>
</feature>